<dbReference type="Pfam" id="PF25390">
    <property type="entry name" value="WD40_RLD"/>
    <property type="match status" value="1"/>
</dbReference>
<dbReference type="SUPFAM" id="SSF50985">
    <property type="entry name" value="RCC1/BLIP-II"/>
    <property type="match status" value="1"/>
</dbReference>
<dbReference type="InterPro" id="IPR000408">
    <property type="entry name" value="Reg_chr_condens"/>
</dbReference>
<dbReference type="EMBL" id="CAJNOR010000669">
    <property type="protein sequence ID" value="CAF0977268.1"/>
    <property type="molecule type" value="Genomic_DNA"/>
</dbReference>
<dbReference type="PROSITE" id="PS50012">
    <property type="entry name" value="RCC1_3"/>
    <property type="match status" value="6"/>
</dbReference>
<accession>A0A814FAG1</accession>
<keyword evidence="7" id="KW-1185">Reference proteome</keyword>
<evidence type="ECO:0000256" key="1">
    <source>
        <dbReference type="ARBA" id="ARBA00022737"/>
    </source>
</evidence>
<comment type="caution">
    <text evidence="6">The sequence shown here is derived from an EMBL/GenBank/DDBJ whole genome shotgun (WGS) entry which is preliminary data.</text>
</comment>
<feature type="compositionally biased region" description="Low complexity" evidence="3">
    <location>
        <begin position="491"/>
        <end position="510"/>
    </location>
</feature>
<evidence type="ECO:0000313" key="5">
    <source>
        <dbReference type="EMBL" id="CAF0969236.1"/>
    </source>
</evidence>
<organism evidence="6 7">
    <name type="scientific">Adineta ricciae</name>
    <name type="common">Rotifer</name>
    <dbReference type="NCBI Taxonomy" id="249248"/>
    <lineage>
        <taxon>Eukaryota</taxon>
        <taxon>Metazoa</taxon>
        <taxon>Spiralia</taxon>
        <taxon>Gnathifera</taxon>
        <taxon>Rotifera</taxon>
        <taxon>Eurotatoria</taxon>
        <taxon>Bdelloidea</taxon>
        <taxon>Adinetida</taxon>
        <taxon>Adinetidae</taxon>
        <taxon>Adineta</taxon>
    </lineage>
</organism>
<protein>
    <recommendedName>
        <fullName evidence="4">RCC1-like domain-containing protein</fullName>
    </recommendedName>
</protein>
<dbReference type="InterPro" id="IPR009091">
    <property type="entry name" value="RCC1/BLIP-II"/>
</dbReference>
<dbReference type="OrthoDB" id="10253607at2759"/>
<feature type="repeat" description="RCC1" evidence="2">
    <location>
        <begin position="226"/>
        <end position="278"/>
    </location>
</feature>
<reference evidence="6" key="1">
    <citation type="submission" date="2021-02" db="EMBL/GenBank/DDBJ databases">
        <authorList>
            <person name="Nowell W R."/>
        </authorList>
    </citation>
    <scope>NUCLEOTIDE SEQUENCE</scope>
</reference>
<dbReference type="EMBL" id="CAJNOJ010000052">
    <property type="protein sequence ID" value="CAF0969236.1"/>
    <property type="molecule type" value="Genomic_DNA"/>
</dbReference>
<feature type="region of interest" description="Disordered" evidence="3">
    <location>
        <begin position="337"/>
        <end position="380"/>
    </location>
</feature>
<feature type="repeat" description="RCC1" evidence="2">
    <location>
        <begin position="125"/>
        <end position="175"/>
    </location>
</feature>
<evidence type="ECO:0000313" key="7">
    <source>
        <dbReference type="Proteomes" id="UP000663828"/>
    </source>
</evidence>
<dbReference type="Proteomes" id="UP000663852">
    <property type="component" value="Unassembled WGS sequence"/>
</dbReference>
<feature type="repeat" description="RCC1" evidence="2">
    <location>
        <begin position="69"/>
        <end position="124"/>
    </location>
</feature>
<feature type="repeat" description="RCC1" evidence="2">
    <location>
        <begin position="15"/>
        <end position="68"/>
    </location>
</feature>
<feature type="repeat" description="RCC1" evidence="2">
    <location>
        <begin position="176"/>
        <end position="225"/>
    </location>
</feature>
<dbReference type="AlphaFoldDB" id="A0A814FAG1"/>
<feature type="domain" description="RCC1-like" evidence="4">
    <location>
        <begin position="2"/>
        <end position="326"/>
    </location>
</feature>
<feature type="repeat" description="RCC1" evidence="2">
    <location>
        <begin position="279"/>
        <end position="330"/>
    </location>
</feature>
<evidence type="ECO:0000256" key="2">
    <source>
        <dbReference type="PROSITE-ProRule" id="PRU00235"/>
    </source>
</evidence>
<evidence type="ECO:0000313" key="6">
    <source>
        <dbReference type="EMBL" id="CAF0977268.1"/>
    </source>
</evidence>
<dbReference type="InterPro" id="IPR051210">
    <property type="entry name" value="Ub_ligase/GEF_domain"/>
</dbReference>
<dbReference type="PANTHER" id="PTHR22870">
    <property type="entry name" value="REGULATOR OF CHROMOSOME CONDENSATION"/>
    <property type="match status" value="1"/>
</dbReference>
<feature type="compositionally biased region" description="Polar residues" evidence="3">
    <location>
        <begin position="464"/>
        <end position="483"/>
    </location>
</feature>
<evidence type="ECO:0000256" key="3">
    <source>
        <dbReference type="SAM" id="MobiDB-lite"/>
    </source>
</evidence>
<sequence>MAAGDRHAILVTESGCVFAFGDNNSGQLGLGHTENVKKVSEIKCLRSTDEQVQLAACGRESSIVATSSGSLYSFGSNSHGQLGLELNESTVIHPSPVRINSFRSKVSWRQIAMGAEHTCALTDDGTVYIWGSNEDGQCGYALKYDQITRPKELRIDYTVATISCGYYHTAFIADDGRLFLFGNNQDRQLGHSMKDTCNDPLKVTLPEPIRSVACGNQHTILMTQSGQIYVSGRGDRGQLGLGTRVLRTECFRPIERKLPSKVIAIAAGEGHTAILGSQGDLYLFGDGKHGKLGSETQSNAFKPCTIDLFEDCHVLDVACGGCQTLVLAQQRPSMIEDDTENINGSHLEPKKSFTRTRYGSKISTQSSTSPNSELNESDHDLDELSASRTSALMNTTHVEVDGVLRPIGFKRIQDSTPVKTGVLNNLVPLNSDNRESSEASQCHPKPRRSMSESTSDDEHMIPLSLTTPVKTLTNDESTGQNRQFDNDESDSSTTISRSSSASSDENNESIPLGSVDDFHQSFCAPQRLKPDVEACNPTNVTKTESGFFSRLFRTNKSQTRPINEVQNSRTCTIL</sequence>
<dbReference type="PROSITE" id="PS00626">
    <property type="entry name" value="RCC1_2"/>
    <property type="match status" value="3"/>
</dbReference>
<dbReference type="InterPro" id="IPR058923">
    <property type="entry name" value="RCC1-like_dom"/>
</dbReference>
<dbReference type="PANTHER" id="PTHR22870:SF440">
    <property type="entry name" value="RETINITIS PIGMENTOSA GTPASE REGULATOR B-RELATED"/>
    <property type="match status" value="1"/>
</dbReference>
<dbReference type="Proteomes" id="UP000663828">
    <property type="component" value="Unassembled WGS sequence"/>
</dbReference>
<proteinExistence type="predicted"/>
<feature type="compositionally biased region" description="Polar residues" evidence="3">
    <location>
        <begin position="355"/>
        <end position="374"/>
    </location>
</feature>
<dbReference type="Gene3D" id="2.130.10.30">
    <property type="entry name" value="Regulator of chromosome condensation 1/beta-lactamase-inhibitor protein II"/>
    <property type="match status" value="1"/>
</dbReference>
<dbReference type="PRINTS" id="PR00633">
    <property type="entry name" value="RCCNDNSATION"/>
</dbReference>
<gene>
    <name evidence="5" type="ORF">EDS130_LOCUS13281</name>
    <name evidence="6" type="ORF">XAT740_LOCUS11990</name>
</gene>
<feature type="region of interest" description="Disordered" evidence="3">
    <location>
        <begin position="422"/>
        <end position="514"/>
    </location>
</feature>
<evidence type="ECO:0000259" key="4">
    <source>
        <dbReference type="Pfam" id="PF25390"/>
    </source>
</evidence>
<keyword evidence="1" id="KW-0677">Repeat</keyword>
<name>A0A814FAG1_ADIRI</name>